<dbReference type="NCBIfam" id="TIGR00254">
    <property type="entry name" value="GGDEF"/>
    <property type="match status" value="1"/>
</dbReference>
<evidence type="ECO:0000256" key="4">
    <source>
        <dbReference type="ARBA" id="ARBA00022692"/>
    </source>
</evidence>
<evidence type="ECO:0000259" key="8">
    <source>
        <dbReference type="PROSITE" id="PS50887"/>
    </source>
</evidence>
<evidence type="ECO:0000256" key="5">
    <source>
        <dbReference type="ARBA" id="ARBA00022989"/>
    </source>
</evidence>
<dbReference type="InterPro" id="IPR000160">
    <property type="entry name" value="GGDEF_dom"/>
</dbReference>
<dbReference type="CDD" id="cd01949">
    <property type="entry name" value="GGDEF"/>
    <property type="match status" value="1"/>
</dbReference>
<reference evidence="9 10" key="1">
    <citation type="submission" date="2024-09" db="EMBL/GenBank/DDBJ databases">
        <authorList>
            <person name="Sun Q."/>
            <person name="Mori K."/>
        </authorList>
    </citation>
    <scope>NUCLEOTIDE SEQUENCE [LARGE SCALE GENOMIC DNA]</scope>
    <source>
        <strain evidence="9 10">CICC 11035S</strain>
    </source>
</reference>
<dbReference type="RefSeq" id="WP_267221858.1">
    <property type="nucleotide sequence ID" value="NZ_JAPCWC010000012.1"/>
</dbReference>
<dbReference type="GO" id="GO:0052621">
    <property type="term" value="F:diguanylate cyclase activity"/>
    <property type="evidence" value="ECO:0007669"/>
    <property type="project" value="UniProtKB-EC"/>
</dbReference>
<dbReference type="PANTHER" id="PTHR45138:SF24">
    <property type="entry name" value="DIGUANYLATE CYCLASE DGCC-RELATED"/>
    <property type="match status" value="1"/>
</dbReference>
<feature type="transmembrane region" description="Helical" evidence="7">
    <location>
        <begin position="12"/>
        <end position="35"/>
    </location>
</feature>
<name>A0ABV6SAR7_9SPHN</name>
<keyword evidence="5 7" id="KW-1133">Transmembrane helix</keyword>
<dbReference type="InterPro" id="IPR043128">
    <property type="entry name" value="Rev_trsase/Diguanyl_cyclase"/>
</dbReference>
<accession>A0ABV6SAR7</accession>
<evidence type="ECO:0000313" key="10">
    <source>
        <dbReference type="Proteomes" id="UP001589858"/>
    </source>
</evidence>
<dbReference type="PANTHER" id="PTHR45138">
    <property type="entry name" value="REGULATORY COMPONENTS OF SENSORY TRANSDUCTION SYSTEM"/>
    <property type="match status" value="1"/>
</dbReference>
<dbReference type="InterPro" id="IPR035965">
    <property type="entry name" value="PAS-like_dom_sf"/>
</dbReference>
<comment type="caution">
    <text evidence="9">The sequence shown here is derived from an EMBL/GenBank/DDBJ whole genome shotgun (WGS) entry which is preliminary data.</text>
</comment>
<evidence type="ECO:0000256" key="1">
    <source>
        <dbReference type="ARBA" id="ARBA00004651"/>
    </source>
</evidence>
<dbReference type="InterPro" id="IPR013656">
    <property type="entry name" value="PAS_4"/>
</dbReference>
<dbReference type="Gene3D" id="3.30.70.270">
    <property type="match status" value="1"/>
</dbReference>
<dbReference type="SMART" id="SM00267">
    <property type="entry name" value="GGDEF"/>
    <property type="match status" value="1"/>
</dbReference>
<comment type="subcellular location">
    <subcellularLocation>
        <location evidence="1">Cell membrane</location>
        <topology evidence="1">Multi-pass membrane protein</topology>
    </subcellularLocation>
</comment>
<keyword evidence="9" id="KW-0808">Transferase</keyword>
<keyword evidence="3" id="KW-1003">Cell membrane</keyword>
<keyword evidence="6 7" id="KW-0472">Membrane</keyword>
<evidence type="ECO:0000256" key="3">
    <source>
        <dbReference type="ARBA" id="ARBA00022475"/>
    </source>
</evidence>
<keyword evidence="10" id="KW-1185">Reference proteome</keyword>
<proteinExistence type="predicted"/>
<dbReference type="CDD" id="cd00130">
    <property type="entry name" value="PAS"/>
    <property type="match status" value="1"/>
</dbReference>
<feature type="transmembrane region" description="Helical" evidence="7">
    <location>
        <begin position="238"/>
        <end position="257"/>
    </location>
</feature>
<sequence length="594" mass="63876">MNHGHAPSWSGMVKGTVLTSLLAGIGYFLLAAGTIHLTSNGRDIATVWPANAVLLALLLDRPKRGWGAILVAGFIGNAAANLVTRGTIEAPLLYGVANIVEVVIAALGLRASADEGGIVHRPANVFRLFLWGGLLAPLASAFLGAGTAVLVFDEPFLRSLITWYASDALGLLIFTPLLYALFRGDYGRSIYEMRPRQRLEMGGVLLLTAATCIVVFRSHQLPILFLVAMPITLTNFRVGALGTKLAILITAVIGALYTMHDVGPITLASSDPRFQALFFQFFLACLLLGELPVGAALAAQQSLLQTLAERERAMRLMASQSPDLLLSFDERGICRYALGAARSLLGDVPKAFIGQGIECLTADPVVLVEASQQAREDRQGVYLAEFQPRNKPDLHLEASFRATVDDRGNFLGTLASIRDITARKQQELTLVRYAQTDDLTGLLNRAGFLQKLGTAIAGDERGDICIALIDMDHFKRINDNRGHQAGDAVLQEIGARLSSQVRATDAVGRLGGDEFVVLMPRCGWDTAREIGNRLVAAVGRTPIVLPDGGPAVTASISCGIARYRKGWTMAQFLSEADRALYEAKGAGRDRIMCA</sequence>
<feature type="transmembrane region" description="Helical" evidence="7">
    <location>
        <begin position="277"/>
        <end position="299"/>
    </location>
</feature>
<evidence type="ECO:0000256" key="7">
    <source>
        <dbReference type="SAM" id="Phobius"/>
    </source>
</evidence>
<dbReference type="EMBL" id="JBHLTM010000064">
    <property type="protein sequence ID" value="MFC0686324.1"/>
    <property type="molecule type" value="Genomic_DNA"/>
</dbReference>
<feature type="transmembrane region" description="Helical" evidence="7">
    <location>
        <begin position="129"/>
        <end position="151"/>
    </location>
</feature>
<dbReference type="NCBIfam" id="TIGR00229">
    <property type="entry name" value="sensory_box"/>
    <property type="match status" value="1"/>
</dbReference>
<dbReference type="PROSITE" id="PS50887">
    <property type="entry name" value="GGDEF"/>
    <property type="match status" value="1"/>
</dbReference>
<gene>
    <name evidence="9" type="ORF">ACFFF8_17195</name>
</gene>
<evidence type="ECO:0000256" key="2">
    <source>
        <dbReference type="ARBA" id="ARBA00012528"/>
    </source>
</evidence>
<keyword evidence="4 7" id="KW-0812">Transmembrane</keyword>
<protein>
    <recommendedName>
        <fullName evidence="2">diguanylate cyclase</fullName>
        <ecNumber evidence="2">2.7.7.65</ecNumber>
    </recommendedName>
</protein>
<dbReference type="SUPFAM" id="SSF55785">
    <property type="entry name" value="PYP-like sensor domain (PAS domain)"/>
    <property type="match status" value="1"/>
</dbReference>
<dbReference type="InterPro" id="IPR050469">
    <property type="entry name" value="Diguanylate_Cyclase"/>
</dbReference>
<dbReference type="Pfam" id="PF05231">
    <property type="entry name" value="MASE1"/>
    <property type="match status" value="1"/>
</dbReference>
<dbReference type="Gene3D" id="3.30.450.20">
    <property type="entry name" value="PAS domain"/>
    <property type="match status" value="1"/>
</dbReference>
<evidence type="ECO:0000313" key="9">
    <source>
        <dbReference type="EMBL" id="MFC0686324.1"/>
    </source>
</evidence>
<evidence type="ECO:0000256" key="6">
    <source>
        <dbReference type="ARBA" id="ARBA00023136"/>
    </source>
</evidence>
<dbReference type="Proteomes" id="UP001589858">
    <property type="component" value="Unassembled WGS sequence"/>
</dbReference>
<organism evidence="9 10">
    <name type="scientific">Novosphingobium clariflavum</name>
    <dbReference type="NCBI Taxonomy" id="2029884"/>
    <lineage>
        <taxon>Bacteria</taxon>
        <taxon>Pseudomonadati</taxon>
        <taxon>Pseudomonadota</taxon>
        <taxon>Alphaproteobacteria</taxon>
        <taxon>Sphingomonadales</taxon>
        <taxon>Sphingomonadaceae</taxon>
        <taxon>Novosphingobium</taxon>
    </lineage>
</organism>
<dbReference type="Pfam" id="PF00990">
    <property type="entry name" value="GGDEF"/>
    <property type="match status" value="1"/>
</dbReference>
<dbReference type="InterPro" id="IPR000014">
    <property type="entry name" value="PAS"/>
</dbReference>
<dbReference type="Pfam" id="PF08448">
    <property type="entry name" value="PAS_4"/>
    <property type="match status" value="1"/>
</dbReference>
<dbReference type="InterPro" id="IPR007895">
    <property type="entry name" value="MASE1"/>
</dbReference>
<feature type="domain" description="GGDEF" evidence="8">
    <location>
        <begin position="462"/>
        <end position="594"/>
    </location>
</feature>
<dbReference type="SUPFAM" id="SSF55073">
    <property type="entry name" value="Nucleotide cyclase"/>
    <property type="match status" value="1"/>
</dbReference>
<keyword evidence="9" id="KW-0548">Nucleotidyltransferase</keyword>
<feature type="transmembrane region" description="Helical" evidence="7">
    <location>
        <begin position="163"/>
        <end position="182"/>
    </location>
</feature>
<dbReference type="EC" id="2.7.7.65" evidence="2"/>
<dbReference type="InterPro" id="IPR029787">
    <property type="entry name" value="Nucleotide_cyclase"/>
</dbReference>
<feature type="transmembrane region" description="Helical" evidence="7">
    <location>
        <begin position="203"/>
        <end position="226"/>
    </location>
</feature>